<dbReference type="RefSeq" id="WP_124327265.1">
    <property type="nucleotide sequence ID" value="NZ_BEXT01000001.1"/>
</dbReference>
<name>A0A401FS46_9BACT</name>
<feature type="transmembrane region" description="Helical" evidence="1">
    <location>
        <begin position="6"/>
        <end position="25"/>
    </location>
</feature>
<keyword evidence="1" id="KW-0812">Transmembrane</keyword>
<feature type="transmembrane region" description="Helical" evidence="1">
    <location>
        <begin position="60"/>
        <end position="83"/>
    </location>
</feature>
<dbReference type="Proteomes" id="UP000288096">
    <property type="component" value="Unassembled WGS sequence"/>
</dbReference>
<dbReference type="OrthoDB" id="5421811at2"/>
<reference evidence="3" key="1">
    <citation type="submission" date="2017-11" db="EMBL/GenBank/DDBJ databases">
        <authorList>
            <person name="Watanabe M."/>
            <person name="Kojima H."/>
        </authorList>
    </citation>
    <scope>NUCLEOTIDE SEQUENCE [LARGE SCALE GENOMIC DNA]</scope>
    <source>
        <strain evidence="3">Tokyo 01</strain>
    </source>
</reference>
<comment type="caution">
    <text evidence="2">The sequence shown here is derived from an EMBL/GenBank/DDBJ whole genome shotgun (WGS) entry which is preliminary data.</text>
</comment>
<protein>
    <recommendedName>
        <fullName evidence="4">Cbb3-type cytochrome oxidase assembly protein CcoS</fullName>
    </recommendedName>
</protein>
<evidence type="ECO:0000256" key="1">
    <source>
        <dbReference type="SAM" id="Phobius"/>
    </source>
</evidence>
<evidence type="ECO:0000313" key="3">
    <source>
        <dbReference type="Proteomes" id="UP000288096"/>
    </source>
</evidence>
<accession>A0A401FS46</accession>
<organism evidence="2 3">
    <name type="scientific">Desulfonema ishimotonii</name>
    <dbReference type="NCBI Taxonomy" id="45657"/>
    <lineage>
        <taxon>Bacteria</taxon>
        <taxon>Pseudomonadati</taxon>
        <taxon>Thermodesulfobacteriota</taxon>
        <taxon>Desulfobacteria</taxon>
        <taxon>Desulfobacterales</taxon>
        <taxon>Desulfococcaceae</taxon>
        <taxon>Desulfonema</taxon>
    </lineage>
</organism>
<keyword evidence="1" id="KW-1133">Transmembrane helix</keyword>
<dbReference type="AlphaFoldDB" id="A0A401FS46"/>
<keyword evidence="3" id="KW-1185">Reference proteome</keyword>
<evidence type="ECO:0000313" key="2">
    <source>
        <dbReference type="EMBL" id="GBC59784.1"/>
    </source>
</evidence>
<reference evidence="3" key="2">
    <citation type="submission" date="2019-01" db="EMBL/GenBank/DDBJ databases">
        <title>Genome sequence of Desulfonema ishimotonii strain Tokyo 01.</title>
        <authorList>
            <person name="Fukui M."/>
        </authorList>
    </citation>
    <scope>NUCLEOTIDE SEQUENCE [LARGE SCALE GENOMIC DNA]</scope>
    <source>
        <strain evidence="3">Tokyo 01</strain>
    </source>
</reference>
<gene>
    <name evidence="2" type="ORF">DENIS_0725</name>
</gene>
<sequence length="87" mass="9769">MYYPYFITYIVLGFAITIPVFLWALKSGQFRDQQRARFLPLEKTDETRPAAVSRMNRYEAYVLAGLALMGLGTSAGVVIFALLNSGQ</sequence>
<evidence type="ECO:0008006" key="4">
    <source>
        <dbReference type="Google" id="ProtNLM"/>
    </source>
</evidence>
<proteinExistence type="predicted"/>
<dbReference type="EMBL" id="BEXT01000001">
    <property type="protein sequence ID" value="GBC59784.1"/>
    <property type="molecule type" value="Genomic_DNA"/>
</dbReference>
<keyword evidence="1" id="KW-0472">Membrane</keyword>